<dbReference type="RefSeq" id="WP_275410692.1">
    <property type="nucleotide sequence ID" value="NZ_BOOW01000020.1"/>
</dbReference>
<evidence type="ECO:0000313" key="3">
    <source>
        <dbReference type="Proteomes" id="UP000606172"/>
    </source>
</evidence>
<keyword evidence="1" id="KW-0472">Membrane</keyword>
<keyword evidence="1" id="KW-1133">Transmembrane helix</keyword>
<dbReference type="Proteomes" id="UP000606172">
    <property type="component" value="Unassembled WGS sequence"/>
</dbReference>
<dbReference type="EMBL" id="BOOW01000020">
    <property type="protein sequence ID" value="GII93167.1"/>
    <property type="molecule type" value="Genomic_DNA"/>
</dbReference>
<feature type="transmembrane region" description="Helical" evidence="1">
    <location>
        <begin position="6"/>
        <end position="28"/>
    </location>
</feature>
<protein>
    <submittedName>
        <fullName evidence="2">Uncharacterized protein</fullName>
    </submittedName>
</protein>
<evidence type="ECO:0000313" key="2">
    <source>
        <dbReference type="EMBL" id="GII93167.1"/>
    </source>
</evidence>
<evidence type="ECO:0000256" key="1">
    <source>
        <dbReference type="SAM" id="Phobius"/>
    </source>
</evidence>
<name>A0A919V8F2_9ACTN</name>
<keyword evidence="3" id="KW-1185">Reference proteome</keyword>
<reference evidence="2" key="1">
    <citation type="submission" date="2021-01" db="EMBL/GenBank/DDBJ databases">
        <title>Whole genome shotgun sequence of Sinosporangium siamense NBRC 109515.</title>
        <authorList>
            <person name="Komaki H."/>
            <person name="Tamura T."/>
        </authorList>
    </citation>
    <scope>NUCLEOTIDE SEQUENCE</scope>
    <source>
        <strain evidence="2">NBRC 109515</strain>
    </source>
</reference>
<organism evidence="2 3">
    <name type="scientific">Sinosporangium siamense</name>
    <dbReference type="NCBI Taxonomy" id="1367973"/>
    <lineage>
        <taxon>Bacteria</taxon>
        <taxon>Bacillati</taxon>
        <taxon>Actinomycetota</taxon>
        <taxon>Actinomycetes</taxon>
        <taxon>Streptosporangiales</taxon>
        <taxon>Streptosporangiaceae</taxon>
        <taxon>Sinosporangium</taxon>
    </lineage>
</organism>
<dbReference type="AlphaFoldDB" id="A0A919V8F2"/>
<comment type="caution">
    <text evidence="2">The sequence shown here is derived from an EMBL/GenBank/DDBJ whole genome shotgun (WGS) entry which is preliminary data.</text>
</comment>
<accession>A0A919V8F2</accession>
<keyword evidence="1" id="KW-0812">Transmembrane</keyword>
<proteinExistence type="predicted"/>
<sequence>MDAGMWVMIGLGIVIILALGIGLVAIVLKGISGPDRQWPVR</sequence>
<gene>
    <name evidence="2" type="ORF">Ssi02_33980</name>
</gene>